<dbReference type="InterPro" id="IPR036291">
    <property type="entry name" value="NAD(P)-bd_dom_sf"/>
</dbReference>
<keyword evidence="3" id="KW-0560">Oxidoreductase</keyword>
<dbReference type="EMBL" id="SPNV01000240">
    <property type="protein sequence ID" value="KAF5857749.1"/>
    <property type="molecule type" value="Genomic_DNA"/>
</dbReference>
<evidence type="ECO:0000313" key="6">
    <source>
        <dbReference type="Proteomes" id="UP000541154"/>
    </source>
</evidence>
<dbReference type="PRINTS" id="PR00081">
    <property type="entry name" value="GDHRDH"/>
</dbReference>
<accession>A0A8H6A0E3</accession>
<proteinExistence type="inferred from homology"/>
<evidence type="ECO:0000313" key="5">
    <source>
        <dbReference type="EMBL" id="KAF5857749.1"/>
    </source>
</evidence>
<sequence length="350" mass="37338">MARPLRTDFCRSGAEKKIPDSFSFYLGCVVAPTFLKMPAFNFSTTGSEVVAALPDRVTGKTFVITGASHGGLGAQTALCLAAANPAEIILLGRSEEKVTPVMKEISKTSPSTIVRFIKIDLMSCASVRAAAAEINVSVSKIDVLINNAGIMGVKFSLTAENVESQLGANHIGHFLLTNLLVPKLEASGGGARIVNVSSTMYQLSPVMFDNYNFSNGKTYDAWVAYGQSKTANILFAVALAGKLEEKKIKSYSLHPGLVQTAGLSEVDPAAWPIVGSMFESKKLELPKAKDMEQGCATTLAAALDPALDNESGSFLSDCNPEKVLNYASDVSNAEKLWTLSEKIVGEKFCY</sequence>
<evidence type="ECO:0000256" key="3">
    <source>
        <dbReference type="ARBA" id="ARBA00023002"/>
    </source>
</evidence>
<keyword evidence="6" id="KW-1185">Reference proteome</keyword>
<gene>
    <name evidence="5" type="ORF">ETB97_005384</name>
</gene>
<dbReference type="Proteomes" id="UP000541154">
    <property type="component" value="Unassembled WGS sequence"/>
</dbReference>
<evidence type="ECO:0000256" key="4">
    <source>
        <dbReference type="RuleBase" id="RU000363"/>
    </source>
</evidence>
<dbReference type="PRINTS" id="PR00080">
    <property type="entry name" value="SDRFAMILY"/>
</dbReference>
<evidence type="ECO:0000256" key="2">
    <source>
        <dbReference type="ARBA" id="ARBA00022857"/>
    </source>
</evidence>
<dbReference type="CDD" id="cd05327">
    <property type="entry name" value="retinol-DH_like_SDR_c_like"/>
    <property type="match status" value="1"/>
</dbReference>
<dbReference type="PANTHER" id="PTHR24320:SF283">
    <property type="entry name" value="RETINOL DEHYDROGENASE 11"/>
    <property type="match status" value="1"/>
</dbReference>
<reference evidence="5 6" key="1">
    <citation type="submission" date="2019-04" db="EMBL/GenBank/DDBJ databases">
        <title>Aspergillus burnettii sp. nov., novel species from soil in southeast Queensland.</title>
        <authorList>
            <person name="Gilchrist C.L.M."/>
            <person name="Pitt J.I."/>
            <person name="Lange L."/>
            <person name="Lacey H.J."/>
            <person name="Vuong D."/>
            <person name="Midgley D.J."/>
            <person name="Greenfield P."/>
            <person name="Bradbury M."/>
            <person name="Lacey E."/>
            <person name="Busk P.K."/>
            <person name="Pilgaard B."/>
            <person name="Chooi Y.H."/>
            <person name="Piggott A.M."/>
        </authorList>
    </citation>
    <scope>NUCLEOTIDE SEQUENCE [LARGE SCALE GENOMIC DNA]</scope>
    <source>
        <strain evidence="5 6">FRR 5400</strain>
    </source>
</reference>
<dbReference type="Gene3D" id="3.40.50.720">
    <property type="entry name" value="NAD(P)-binding Rossmann-like Domain"/>
    <property type="match status" value="1"/>
</dbReference>
<keyword evidence="2" id="KW-0521">NADP</keyword>
<dbReference type="GO" id="GO:0016491">
    <property type="term" value="F:oxidoreductase activity"/>
    <property type="evidence" value="ECO:0007669"/>
    <property type="project" value="UniProtKB-KW"/>
</dbReference>
<protein>
    <submittedName>
        <fullName evidence="5">Uncharacterized protein</fullName>
    </submittedName>
</protein>
<dbReference type="PANTHER" id="PTHR24320">
    <property type="entry name" value="RETINOL DEHYDROGENASE"/>
    <property type="match status" value="1"/>
</dbReference>
<comment type="caution">
    <text evidence="5">The sequence shown here is derived from an EMBL/GenBank/DDBJ whole genome shotgun (WGS) entry which is preliminary data.</text>
</comment>
<dbReference type="Pfam" id="PF00106">
    <property type="entry name" value="adh_short"/>
    <property type="match status" value="1"/>
</dbReference>
<comment type="similarity">
    <text evidence="1 4">Belongs to the short-chain dehydrogenases/reductases (SDR) family.</text>
</comment>
<dbReference type="SUPFAM" id="SSF51735">
    <property type="entry name" value="NAD(P)-binding Rossmann-fold domains"/>
    <property type="match status" value="1"/>
</dbReference>
<name>A0A8H6A0E3_PETAA</name>
<organism evidence="5 6">
    <name type="scientific">Petromyces alliaceus</name>
    <name type="common">Aspergillus alliaceus</name>
    <dbReference type="NCBI Taxonomy" id="209559"/>
    <lineage>
        <taxon>Eukaryota</taxon>
        <taxon>Fungi</taxon>
        <taxon>Dikarya</taxon>
        <taxon>Ascomycota</taxon>
        <taxon>Pezizomycotina</taxon>
        <taxon>Eurotiomycetes</taxon>
        <taxon>Eurotiomycetidae</taxon>
        <taxon>Eurotiales</taxon>
        <taxon>Aspergillaceae</taxon>
        <taxon>Aspergillus</taxon>
        <taxon>Aspergillus subgen. Circumdati</taxon>
    </lineage>
</organism>
<evidence type="ECO:0000256" key="1">
    <source>
        <dbReference type="ARBA" id="ARBA00006484"/>
    </source>
</evidence>
<dbReference type="InterPro" id="IPR002347">
    <property type="entry name" value="SDR_fam"/>
</dbReference>
<dbReference type="AlphaFoldDB" id="A0A8H6A0E3"/>